<dbReference type="InterPro" id="IPR040982">
    <property type="entry name" value="DNA_pol3_finger"/>
</dbReference>
<dbReference type="InterPro" id="IPR041931">
    <property type="entry name" value="DNA_pol3_alpha_thumb_dom"/>
</dbReference>
<evidence type="ECO:0000256" key="10">
    <source>
        <dbReference type="ARBA" id="ARBA00025611"/>
    </source>
</evidence>
<dbReference type="Gene3D" id="3.20.20.140">
    <property type="entry name" value="Metal-dependent hydrolases"/>
    <property type="match status" value="1"/>
</dbReference>
<dbReference type="Pfam" id="PF17657">
    <property type="entry name" value="DNA_pol3_finger"/>
    <property type="match status" value="1"/>
</dbReference>
<keyword evidence="6 15" id="KW-0808">Transferase</keyword>
<evidence type="ECO:0000256" key="1">
    <source>
        <dbReference type="ARBA" id="ARBA00004496"/>
    </source>
</evidence>
<proteinExistence type="inferred from homology"/>
<evidence type="ECO:0000256" key="2">
    <source>
        <dbReference type="ARBA" id="ARBA00009496"/>
    </source>
</evidence>
<reference evidence="15" key="1">
    <citation type="journal article" date="2021" name="Int. J. Syst. Evol. Microbiol.">
        <title>Bradyrhizobium septentrionale sp. nov. (sv. septentrionale) and Bradyrhizobium quebecense sp. nov. (sv. septentrionale) associated with legumes native to Canada possess rearranged symbiosis genes and numerous insertion sequences.</title>
        <authorList>
            <person name="Bromfield E.S.P."/>
            <person name="Cloutier S."/>
        </authorList>
    </citation>
    <scope>NUCLEOTIDE SEQUENCE</scope>
    <source>
        <strain evidence="15">5S5</strain>
    </source>
</reference>
<dbReference type="InterPro" id="IPR016195">
    <property type="entry name" value="Pol/histidinol_Pase-like"/>
</dbReference>
<evidence type="ECO:0000313" key="15">
    <source>
        <dbReference type="EMBL" id="WXC83999.1"/>
    </source>
</evidence>
<evidence type="ECO:0000256" key="9">
    <source>
        <dbReference type="ARBA" id="ARBA00022932"/>
    </source>
</evidence>
<dbReference type="NCBIfam" id="NF004226">
    <property type="entry name" value="PRK05673.1"/>
    <property type="match status" value="1"/>
</dbReference>
<comment type="function">
    <text evidence="10">DNA polymerase III is a complex, multichain enzyme responsible for most of the replicative synthesis in bacteria. This DNA polymerase also exhibits 3' to 5' exonuclease activity. The alpha chain is the DNA polymerase.</text>
</comment>
<feature type="compositionally biased region" description="Low complexity" evidence="13">
    <location>
        <begin position="1100"/>
        <end position="1126"/>
    </location>
</feature>
<dbReference type="Gene3D" id="1.10.150.870">
    <property type="match status" value="1"/>
</dbReference>
<evidence type="ECO:0000256" key="7">
    <source>
        <dbReference type="ARBA" id="ARBA00022695"/>
    </source>
</evidence>
<dbReference type="InterPro" id="IPR011708">
    <property type="entry name" value="DNA_pol3_alpha_NTPase_dom"/>
</dbReference>
<sequence length="1174" mass="128185">MPNAGFVHLHVHSAYSLLKGSIKIAKLGELAKADRQPALALTDTDNMFGALEFSDKMAGYGIQPIVGCELAVDFGDVDPNARSILATAPTRIVLLAARERGYQNLMRLNSRAFLETPVNQTPHIKIDWLTDQAEDLIALTGGPDGPIALALRAEQAALAATRCERLAGLFGDRLYIELQRHGIDKERRTEGGLIDLAYSKGLPLVATNEPYFASNDDYESHDALLCIAGGHLIAETNREQLTPDHRFKTRAEMAVLFADIPEALASTVEIAERCSFRPKTRKPILPFFTVGAAASSDAAADEAAELKRQAEEGLANRLRVHGLSPGMTEEDYSKRLAFELDVITRMKYAGYFLIVSDFIKWAKAQGIPVGPGRGSGAGSLVAWVLTITDLDPMRFALLFERFLNPERVSMPDFDIDFCQDRRGEVIQYVQERYGRDQVAQIITFGTLQARGVLRDVGRVLQMPYGQVDKLTKLVPQNPAAPVTLAQAIEGEPKLQAFRDEDPVVARAFDIAQRLEGLTRHASTHAAGIVIGDRPLSELVPMYRDPKSDMPVTQFNMKWVEPAGLVKFDFLGLKTLTVLDVAVKLLKQRDVHVDLATLPIDDAPSYQMLARGDVVGVFQVESQGMRRALIDMRPDRFEDIIALVALYRPGPMANIPTYCARKHGDEESEYLHPILEPILKETFGVIIYQEQVMQIAQQMAGYSLGQADLLRRAMGKKIRAEMDKQRDVFVAGAMKNGVTKGQAETIFELLAKFADYGFNKSHAAAYALVSYHTAYMKAHYPVEFLAASMTLELNNTDKLSEFRSEAQRLGIKVEAPNINRSGPTFEVSGNTIYYALAALKGVGIQAVEQIIEERNKKGAFTSLADFAARVSPRAVNKRIIESLAAAGAFDTLEPNRARVFAGADAILAACQRSHEAATSGQNDMFGSAPDAPSIILPQVEPWLPADRLRREYDAIGFFLSGHPLDDYATALKRLRVQSWAEFSRAVKTGATAGKVAATVVSRMERRTKTGNKMGIMGLSDPTGHFEAVLFSEGLAQYRDVLEPGAAVLLQLGAELQGEDVRARVLHAEPLDHAAAKTQKGLRIFVRDTKPLDSIARRLNMPDAAPAPGGGAKVPAAKPAPAAAPPAGAADGDVSLVMMLDLETEVEMKLPGRYKVSPQIAGAIKAVTGVVDVQTL</sequence>
<feature type="region of interest" description="Disordered" evidence="13">
    <location>
        <begin position="1099"/>
        <end position="1126"/>
    </location>
</feature>
<evidence type="ECO:0000256" key="13">
    <source>
        <dbReference type="SAM" id="MobiDB-lite"/>
    </source>
</evidence>
<dbReference type="EMBL" id="CP147711">
    <property type="protein sequence ID" value="WXC83999.1"/>
    <property type="molecule type" value="Genomic_DNA"/>
</dbReference>
<comment type="catalytic activity">
    <reaction evidence="12">
        <text>DNA(n) + a 2'-deoxyribonucleoside 5'-triphosphate = DNA(n+1) + diphosphate</text>
        <dbReference type="Rhea" id="RHEA:22508"/>
        <dbReference type="Rhea" id="RHEA-COMP:17339"/>
        <dbReference type="Rhea" id="RHEA-COMP:17340"/>
        <dbReference type="ChEBI" id="CHEBI:33019"/>
        <dbReference type="ChEBI" id="CHEBI:61560"/>
        <dbReference type="ChEBI" id="CHEBI:173112"/>
        <dbReference type="EC" id="2.7.7.7"/>
    </reaction>
</comment>
<dbReference type="EC" id="2.7.7.7" evidence="3"/>
<dbReference type="InterPro" id="IPR004013">
    <property type="entry name" value="PHP_dom"/>
</dbReference>
<dbReference type="Pfam" id="PF14579">
    <property type="entry name" value="HHH_6"/>
    <property type="match status" value="1"/>
</dbReference>
<keyword evidence="9" id="KW-0239">DNA-directed DNA polymerase</keyword>
<comment type="subunit">
    <text evidence="11">DNA polymerase III contains a core (composed of alpha, epsilon and theta chains) that associates with a tau subunit. This core dimerizes to form the POLIII' complex. PolIII' associates with the gamma complex (composed of gamma, delta, delta', psi and chi chains) and with the beta chain to form the complete DNA polymerase III complex.</text>
</comment>
<keyword evidence="5" id="KW-0963">Cytoplasm</keyword>
<evidence type="ECO:0000256" key="5">
    <source>
        <dbReference type="ARBA" id="ARBA00022490"/>
    </source>
</evidence>
<dbReference type="PANTHER" id="PTHR32294">
    <property type="entry name" value="DNA POLYMERASE III SUBUNIT ALPHA"/>
    <property type="match status" value="1"/>
</dbReference>
<dbReference type="SMART" id="SM00481">
    <property type="entry name" value="POLIIIAc"/>
    <property type="match status" value="1"/>
</dbReference>
<dbReference type="GO" id="GO:0003887">
    <property type="term" value="F:DNA-directed DNA polymerase activity"/>
    <property type="evidence" value="ECO:0007669"/>
    <property type="project" value="UniProtKB-EC"/>
</dbReference>
<keyword evidence="8" id="KW-0235">DNA replication</keyword>
<dbReference type="SUPFAM" id="SSF160975">
    <property type="entry name" value="AF1531-like"/>
    <property type="match status" value="1"/>
</dbReference>
<evidence type="ECO:0000256" key="4">
    <source>
        <dbReference type="ARBA" id="ARBA00019114"/>
    </source>
</evidence>
<evidence type="ECO:0000256" key="6">
    <source>
        <dbReference type="ARBA" id="ARBA00022679"/>
    </source>
</evidence>
<dbReference type="InterPro" id="IPR003141">
    <property type="entry name" value="Pol/His_phosphatase_N"/>
</dbReference>
<dbReference type="RefSeq" id="WP_338821513.1">
    <property type="nucleotide sequence ID" value="NZ_CP147708.1"/>
</dbReference>
<reference evidence="15" key="2">
    <citation type="submission" date="2024-03" db="EMBL/GenBank/DDBJ databases">
        <authorList>
            <person name="Bromfield E.S.P."/>
            <person name="Cloutier S."/>
        </authorList>
    </citation>
    <scope>NUCLEOTIDE SEQUENCE</scope>
    <source>
        <strain evidence="15">5S5</strain>
    </source>
</reference>
<dbReference type="CDD" id="cd07433">
    <property type="entry name" value="PHP_PolIIIA_DnaE1"/>
    <property type="match status" value="1"/>
</dbReference>
<evidence type="ECO:0000259" key="14">
    <source>
        <dbReference type="SMART" id="SM00481"/>
    </source>
</evidence>
<comment type="similarity">
    <text evidence="2">Belongs to the DNA polymerase type-C family. DnaE subfamily.</text>
</comment>
<comment type="subcellular location">
    <subcellularLocation>
        <location evidence="1">Cytoplasm</location>
    </subcellularLocation>
</comment>
<keyword evidence="7 15" id="KW-0548">Nucleotidyltransferase</keyword>
<dbReference type="NCBIfam" id="TIGR00594">
    <property type="entry name" value="polc"/>
    <property type="match status" value="1"/>
</dbReference>
<evidence type="ECO:0000256" key="12">
    <source>
        <dbReference type="ARBA" id="ARBA00049244"/>
    </source>
</evidence>
<name>A0ABZ2P9X5_9BRAD</name>
<dbReference type="InterPro" id="IPR029460">
    <property type="entry name" value="DNAPol_HHH"/>
</dbReference>
<dbReference type="Gene3D" id="1.10.10.1600">
    <property type="entry name" value="Bacterial DNA polymerase III alpha subunit, thumb domain"/>
    <property type="match status" value="1"/>
</dbReference>
<organism evidence="15 16">
    <name type="scientific">Bradyrhizobium septentrionale</name>
    <dbReference type="NCBI Taxonomy" id="1404411"/>
    <lineage>
        <taxon>Bacteria</taxon>
        <taxon>Pseudomonadati</taxon>
        <taxon>Pseudomonadota</taxon>
        <taxon>Alphaproteobacteria</taxon>
        <taxon>Hyphomicrobiales</taxon>
        <taxon>Nitrobacteraceae</taxon>
        <taxon>Bradyrhizobium</taxon>
    </lineage>
</organism>
<evidence type="ECO:0000256" key="11">
    <source>
        <dbReference type="ARBA" id="ARBA00026073"/>
    </source>
</evidence>
<dbReference type="SUPFAM" id="SSF89550">
    <property type="entry name" value="PHP domain-like"/>
    <property type="match status" value="1"/>
</dbReference>
<evidence type="ECO:0000256" key="8">
    <source>
        <dbReference type="ARBA" id="ARBA00022705"/>
    </source>
</evidence>
<gene>
    <name evidence="15" type="primary">dnaE</name>
    <name evidence="15" type="ORF">WDK88_21685</name>
</gene>
<evidence type="ECO:0000313" key="16">
    <source>
        <dbReference type="Proteomes" id="UP001432046"/>
    </source>
</evidence>
<dbReference type="Proteomes" id="UP001432046">
    <property type="component" value="Chromosome"/>
</dbReference>
<dbReference type="CDD" id="cd04485">
    <property type="entry name" value="DnaE_OBF"/>
    <property type="match status" value="1"/>
</dbReference>
<dbReference type="InterPro" id="IPR049821">
    <property type="entry name" value="PolIIIA_DnaE1_PHP"/>
</dbReference>
<keyword evidence="16" id="KW-1185">Reference proteome</keyword>
<feature type="domain" description="Polymerase/histidinol phosphatase N-terminal" evidence="14">
    <location>
        <begin position="7"/>
        <end position="74"/>
    </location>
</feature>
<dbReference type="Pfam" id="PF02811">
    <property type="entry name" value="PHP"/>
    <property type="match status" value="1"/>
</dbReference>
<dbReference type="InterPro" id="IPR004805">
    <property type="entry name" value="DnaE2/DnaE/PolC"/>
</dbReference>
<dbReference type="Pfam" id="PF07733">
    <property type="entry name" value="DNA_pol3_alpha"/>
    <property type="match status" value="1"/>
</dbReference>
<protein>
    <recommendedName>
        <fullName evidence="4">DNA polymerase III subunit alpha</fullName>
        <ecNumber evidence="3">2.7.7.7</ecNumber>
    </recommendedName>
</protein>
<dbReference type="PANTHER" id="PTHR32294:SF0">
    <property type="entry name" value="DNA POLYMERASE III SUBUNIT ALPHA"/>
    <property type="match status" value="1"/>
</dbReference>
<accession>A0ABZ2P9X5</accession>
<evidence type="ECO:0000256" key="3">
    <source>
        <dbReference type="ARBA" id="ARBA00012417"/>
    </source>
</evidence>